<dbReference type="Pfam" id="PF16787">
    <property type="entry name" value="NDC10_II"/>
    <property type="match status" value="1"/>
</dbReference>
<dbReference type="EMBL" id="NIDF01000071">
    <property type="protein sequence ID" value="TYJ53992.1"/>
    <property type="molecule type" value="Genomic_DNA"/>
</dbReference>
<evidence type="ECO:0000313" key="4">
    <source>
        <dbReference type="EMBL" id="TYJ53992.1"/>
    </source>
</evidence>
<feature type="compositionally biased region" description="Basic and acidic residues" evidence="2">
    <location>
        <begin position="22"/>
        <end position="36"/>
    </location>
</feature>
<sequence length="238" mass="27316">MTAKCNMGLIVRLRVRAPPEAPIDKGYRKKNFDGNKKRGQNPPGKQRSSNHEKSTPPKFDGECFYCHKKGHRIDECRKKKASDAKREAANKGSKKDYRRTNGNASDSDAWTLLRAREVERCPVAFLGLMLFTRFHMSPGKESEQFLNCAVSFPSFKQRADWYRIPLFTTPQTGFCRLQYATLNQHNKHRRPAAFNVGERVWVSTKYFRPSFFRQKGSAKLRAPWAGPFPVVEIVSTNA</sequence>
<protein>
    <recommendedName>
        <fullName evidence="3">Ndc10 domain-containing protein</fullName>
    </recommendedName>
</protein>
<accession>A0A5D3AT48</accession>
<dbReference type="SUPFAM" id="SSF57756">
    <property type="entry name" value="Retrovirus zinc finger-like domains"/>
    <property type="match status" value="1"/>
</dbReference>
<dbReference type="InterPro" id="IPR036875">
    <property type="entry name" value="Znf_CCHC_sf"/>
</dbReference>
<gene>
    <name evidence="4" type="ORF">B9479_005326</name>
</gene>
<evidence type="ECO:0000259" key="3">
    <source>
        <dbReference type="Pfam" id="PF16787"/>
    </source>
</evidence>
<name>A0A5D3AT48_9TREE</name>
<dbReference type="GO" id="GO:0006397">
    <property type="term" value="P:mRNA processing"/>
    <property type="evidence" value="ECO:0007669"/>
    <property type="project" value="UniProtKB-KW"/>
</dbReference>
<dbReference type="AlphaFoldDB" id="A0A5D3AT48"/>
<evidence type="ECO:0000256" key="1">
    <source>
        <dbReference type="ARBA" id="ARBA00022664"/>
    </source>
</evidence>
<dbReference type="InterPro" id="IPR031872">
    <property type="entry name" value="NDC10_II"/>
</dbReference>
<dbReference type="GO" id="GO:0003677">
    <property type="term" value="F:DNA binding"/>
    <property type="evidence" value="ECO:0007669"/>
    <property type="project" value="InterPro"/>
</dbReference>
<feature type="compositionally biased region" description="Basic and acidic residues" evidence="2">
    <location>
        <begin position="76"/>
        <end position="99"/>
    </location>
</feature>
<keyword evidence="5" id="KW-1185">Reference proteome</keyword>
<feature type="domain" description="Ndc10" evidence="3">
    <location>
        <begin position="103"/>
        <end position="169"/>
    </location>
</feature>
<reference evidence="4 5" key="1">
    <citation type="submission" date="2017-05" db="EMBL/GenBank/DDBJ databases">
        <title>The Genome Sequence of Tsuchiyaea wingfieldii DSM 27421.</title>
        <authorList>
            <person name="Cuomo C."/>
            <person name="Passer A."/>
            <person name="Billmyre B."/>
            <person name="Heitman J."/>
        </authorList>
    </citation>
    <scope>NUCLEOTIDE SEQUENCE [LARGE SCALE GENOMIC DNA]</scope>
    <source>
        <strain evidence="4 5">DSM 27421</strain>
    </source>
</reference>
<dbReference type="Proteomes" id="UP000322245">
    <property type="component" value="Unassembled WGS sequence"/>
</dbReference>
<comment type="caution">
    <text evidence="4">The sequence shown here is derived from an EMBL/GenBank/DDBJ whole genome shotgun (WGS) entry which is preliminary data.</text>
</comment>
<feature type="non-terminal residue" evidence="4">
    <location>
        <position position="238"/>
    </location>
</feature>
<dbReference type="Gene3D" id="1.10.443.20">
    <property type="entry name" value="Centromere DNA-binding protein complex CBF3 subunit, domain 2"/>
    <property type="match status" value="1"/>
</dbReference>
<dbReference type="GO" id="GO:0008270">
    <property type="term" value="F:zinc ion binding"/>
    <property type="evidence" value="ECO:0007669"/>
    <property type="project" value="InterPro"/>
</dbReference>
<feature type="region of interest" description="Disordered" evidence="2">
    <location>
        <begin position="76"/>
        <end position="103"/>
    </location>
</feature>
<evidence type="ECO:0000313" key="5">
    <source>
        <dbReference type="Proteomes" id="UP000322245"/>
    </source>
</evidence>
<dbReference type="InterPro" id="IPR038279">
    <property type="entry name" value="Ndc10_dom2_sf"/>
</dbReference>
<feature type="region of interest" description="Disordered" evidence="2">
    <location>
        <begin position="16"/>
        <end position="56"/>
    </location>
</feature>
<evidence type="ECO:0000256" key="2">
    <source>
        <dbReference type="SAM" id="MobiDB-lite"/>
    </source>
</evidence>
<proteinExistence type="predicted"/>
<organism evidence="4 5">
    <name type="scientific">Cryptococcus floricola</name>
    <dbReference type="NCBI Taxonomy" id="2591691"/>
    <lineage>
        <taxon>Eukaryota</taxon>
        <taxon>Fungi</taxon>
        <taxon>Dikarya</taxon>
        <taxon>Basidiomycota</taxon>
        <taxon>Agaricomycotina</taxon>
        <taxon>Tremellomycetes</taxon>
        <taxon>Tremellales</taxon>
        <taxon>Cryptococcaceae</taxon>
        <taxon>Cryptococcus</taxon>
    </lineage>
</organism>
<keyword evidence="1" id="KW-0507">mRNA processing</keyword>